<comment type="caution">
    <text evidence="7">The sequence shown here is derived from an EMBL/GenBank/DDBJ whole genome shotgun (WGS) entry which is preliminary data.</text>
</comment>
<evidence type="ECO:0000313" key="8">
    <source>
        <dbReference type="Proteomes" id="UP000709336"/>
    </source>
</evidence>
<comment type="subcellular location">
    <subcellularLocation>
        <location evidence="5">Cytoplasm</location>
    </subcellularLocation>
</comment>
<keyword evidence="7" id="KW-0689">Ribosomal protein</keyword>
<protein>
    <recommendedName>
        <fullName evidence="5">[Ribosomal protein bS18]-alanine N-acetyltransferase</fullName>
        <ecNumber evidence="5">2.3.1.266</ecNumber>
    </recommendedName>
</protein>
<comment type="similarity">
    <text evidence="1 5">Belongs to the acetyltransferase family. RimI subfamily.</text>
</comment>
<dbReference type="InterPro" id="IPR006464">
    <property type="entry name" value="AcTrfase_RimI/Ard1"/>
</dbReference>
<evidence type="ECO:0000256" key="2">
    <source>
        <dbReference type="ARBA" id="ARBA00022490"/>
    </source>
</evidence>
<keyword evidence="8" id="KW-1185">Reference proteome</keyword>
<dbReference type="Gene3D" id="3.40.630.30">
    <property type="match status" value="1"/>
</dbReference>
<dbReference type="NCBIfam" id="TIGR01575">
    <property type="entry name" value="rimI"/>
    <property type="match status" value="1"/>
</dbReference>
<comment type="catalytic activity">
    <reaction evidence="5">
        <text>N-terminal L-alanyl-[ribosomal protein bS18] + acetyl-CoA = N-terminal N(alpha)-acetyl-L-alanyl-[ribosomal protein bS18] + CoA + H(+)</text>
        <dbReference type="Rhea" id="RHEA:43756"/>
        <dbReference type="Rhea" id="RHEA-COMP:10676"/>
        <dbReference type="Rhea" id="RHEA-COMP:10677"/>
        <dbReference type="ChEBI" id="CHEBI:15378"/>
        <dbReference type="ChEBI" id="CHEBI:57287"/>
        <dbReference type="ChEBI" id="CHEBI:57288"/>
        <dbReference type="ChEBI" id="CHEBI:64718"/>
        <dbReference type="ChEBI" id="CHEBI:83683"/>
        <dbReference type="EC" id="2.3.1.266"/>
    </reaction>
</comment>
<evidence type="ECO:0000259" key="6">
    <source>
        <dbReference type="PROSITE" id="PS51186"/>
    </source>
</evidence>
<dbReference type="SUPFAM" id="SSF55729">
    <property type="entry name" value="Acyl-CoA N-acyltransferases (Nat)"/>
    <property type="match status" value="1"/>
</dbReference>
<dbReference type="PANTHER" id="PTHR43420">
    <property type="entry name" value="ACETYLTRANSFERASE"/>
    <property type="match status" value="1"/>
</dbReference>
<evidence type="ECO:0000313" key="7">
    <source>
        <dbReference type="EMBL" id="NMH59553.1"/>
    </source>
</evidence>
<dbReference type="Pfam" id="PF00583">
    <property type="entry name" value="Acetyltransf_1"/>
    <property type="match status" value="1"/>
</dbReference>
<accession>A0ABX1QZ90</accession>
<dbReference type="InterPro" id="IPR000182">
    <property type="entry name" value="GNAT_dom"/>
</dbReference>
<dbReference type="RefSeq" id="WP_169210120.1">
    <property type="nucleotide sequence ID" value="NZ_JAATNW010000003.1"/>
</dbReference>
<dbReference type="PROSITE" id="PS51186">
    <property type="entry name" value="GNAT"/>
    <property type="match status" value="1"/>
</dbReference>
<dbReference type="CDD" id="cd04301">
    <property type="entry name" value="NAT_SF"/>
    <property type="match status" value="1"/>
</dbReference>
<keyword evidence="2 5" id="KW-0963">Cytoplasm</keyword>
<dbReference type="Proteomes" id="UP000709336">
    <property type="component" value="Unassembled WGS sequence"/>
</dbReference>
<name>A0ABX1QZ90_9ALTE</name>
<evidence type="ECO:0000256" key="5">
    <source>
        <dbReference type="RuleBase" id="RU363094"/>
    </source>
</evidence>
<feature type="domain" description="N-acetyltransferase" evidence="6">
    <location>
        <begin position="1"/>
        <end position="151"/>
    </location>
</feature>
<evidence type="ECO:0000256" key="3">
    <source>
        <dbReference type="ARBA" id="ARBA00022679"/>
    </source>
</evidence>
<proteinExistence type="inferred from homology"/>
<evidence type="ECO:0000256" key="1">
    <source>
        <dbReference type="ARBA" id="ARBA00005395"/>
    </source>
</evidence>
<dbReference type="EC" id="2.3.1.266" evidence="5"/>
<reference evidence="7 8" key="1">
    <citation type="submission" date="2020-03" db="EMBL/GenBank/DDBJ databases">
        <title>Alteromonas ponticola sp. nov., isolated from seawater.</title>
        <authorList>
            <person name="Yoon J.-H."/>
            <person name="Kim Y.-O."/>
        </authorList>
    </citation>
    <scope>NUCLEOTIDE SEQUENCE [LARGE SCALE GENOMIC DNA]</scope>
    <source>
        <strain evidence="7 8">MYP5</strain>
    </source>
</reference>
<dbReference type="InterPro" id="IPR050680">
    <property type="entry name" value="YpeA/RimI_acetyltransf"/>
</dbReference>
<organism evidence="7 8">
    <name type="scientific">Alteromonas ponticola</name>
    <dbReference type="NCBI Taxonomy" id="2720613"/>
    <lineage>
        <taxon>Bacteria</taxon>
        <taxon>Pseudomonadati</taxon>
        <taxon>Pseudomonadota</taxon>
        <taxon>Gammaproteobacteria</taxon>
        <taxon>Alteromonadales</taxon>
        <taxon>Alteromonadaceae</taxon>
        <taxon>Alteromonas/Salinimonas group</taxon>
        <taxon>Alteromonas</taxon>
    </lineage>
</organism>
<comment type="function">
    <text evidence="5">Acetylates the N-terminal alanine of ribosomal protein bS18.</text>
</comment>
<keyword evidence="3" id="KW-0808">Transferase</keyword>
<gene>
    <name evidence="7" type="primary">rimI</name>
    <name evidence="7" type="ORF">HCJ96_05940</name>
</gene>
<keyword evidence="4" id="KW-0012">Acyltransferase</keyword>
<dbReference type="GO" id="GO:0005840">
    <property type="term" value="C:ribosome"/>
    <property type="evidence" value="ECO:0007669"/>
    <property type="project" value="UniProtKB-KW"/>
</dbReference>
<dbReference type="PANTHER" id="PTHR43420:SF51">
    <property type="entry name" value="PEPTIDYL-LYSINE N-ACETYLTRANSFERASE YIAC"/>
    <property type="match status" value="1"/>
</dbReference>
<dbReference type="InterPro" id="IPR016181">
    <property type="entry name" value="Acyl_CoA_acyltransferase"/>
</dbReference>
<dbReference type="EMBL" id="JAATNW010000003">
    <property type="protein sequence ID" value="NMH59553.1"/>
    <property type="molecule type" value="Genomic_DNA"/>
</dbReference>
<evidence type="ECO:0000256" key="4">
    <source>
        <dbReference type="ARBA" id="ARBA00023315"/>
    </source>
</evidence>
<keyword evidence="7" id="KW-0687">Ribonucleoprotein</keyword>
<sequence>MTIKACINETSDTEDIVAAHAIHKAAVNNHWSYSTFADCTTKPYSLLVSKMHERVIGYAIVLIVADEATLMDIALLPESRGMGLGKQLLQAVIDHCENAGAQAIWLEVRASNHVAQQLYHAFSFNIVERRKNYYVDGVSKEDALIMQRICRNT</sequence>